<sequence>MCHVFCVVCVLQVQVVSAASLTAGMPISLAAIQQSAAAAGATPGTILAAQQQQQANAAVAAAAAAAAPIQGHLLPGGAQIISLQSDGVDGPAKWGLFSPTGQLLSPSAASAVTTTSVAQQQQQQLQQQAQQQLQQQQQQHILVASAQAAVAAAVGGADGGVADPLQIESEMQEPRARLRRVACTCPNCREGHNSERNDQSNSNGIGLKKRQHICHIPGCNKTYGKTSHLRAHLRWHAGERPFACQWMFCTKKFTRSDELQATPTPTGALESSGDSSAHSSDNDGDNKMLITMPPDAAVSSDPLSLASNAVPAAGTAAANDAAST</sequence>
<feature type="domain" description="C2H2-type" evidence="7">
    <location>
        <begin position="212"/>
        <end position="241"/>
    </location>
</feature>
<keyword evidence="2 4" id="KW-0863">Zinc-finger</keyword>
<feature type="signal peptide" evidence="6">
    <location>
        <begin position="1"/>
        <end position="18"/>
    </location>
</feature>
<protein>
    <submittedName>
        <fullName evidence="8">Transcription factor Sp8-like</fullName>
    </submittedName>
</protein>
<dbReference type="InterPro" id="IPR036236">
    <property type="entry name" value="Znf_C2H2_sf"/>
</dbReference>
<keyword evidence="6" id="KW-0732">Signal</keyword>
<keyword evidence="3" id="KW-0862">Zinc</keyword>
<evidence type="ECO:0000256" key="1">
    <source>
        <dbReference type="ARBA" id="ARBA00022723"/>
    </source>
</evidence>
<dbReference type="FunFam" id="3.30.160.60:FF:000007">
    <property type="entry name" value="Basic krueppel-like factor 3"/>
    <property type="match status" value="1"/>
</dbReference>
<dbReference type="AlphaFoldDB" id="A0A2P2IA73"/>
<dbReference type="GO" id="GO:0000981">
    <property type="term" value="F:DNA-binding transcription factor activity, RNA polymerase II-specific"/>
    <property type="evidence" value="ECO:0007669"/>
    <property type="project" value="TreeGrafter"/>
</dbReference>
<reference evidence="8" key="1">
    <citation type="journal article" date="2018" name="Biosci. Biotechnol. Biochem.">
        <title>Polysaccharide hydrolase of the hadal zone amphipods Hirondellea gigas.</title>
        <authorList>
            <person name="Kobayashi H."/>
            <person name="Nagahama T."/>
            <person name="Arai W."/>
            <person name="Sasagawa Y."/>
            <person name="Umeda M."/>
            <person name="Hayashi T."/>
            <person name="Nikaido I."/>
            <person name="Watanabe H."/>
            <person name="Oguri K."/>
            <person name="Kitazato H."/>
            <person name="Fujioka K."/>
            <person name="Kido Y."/>
            <person name="Takami H."/>
        </authorList>
    </citation>
    <scope>NUCLEOTIDE SEQUENCE</scope>
    <source>
        <tissue evidence="8">Whole body</tissue>
    </source>
</reference>
<evidence type="ECO:0000256" key="4">
    <source>
        <dbReference type="PROSITE-ProRule" id="PRU00042"/>
    </source>
</evidence>
<accession>A0A2P2IA73</accession>
<dbReference type="SUPFAM" id="SSF57667">
    <property type="entry name" value="beta-beta-alpha zinc fingers"/>
    <property type="match status" value="1"/>
</dbReference>
<dbReference type="PROSITE" id="PS00028">
    <property type="entry name" value="ZINC_FINGER_C2H2_1"/>
    <property type="match status" value="1"/>
</dbReference>
<dbReference type="GO" id="GO:0000978">
    <property type="term" value="F:RNA polymerase II cis-regulatory region sequence-specific DNA binding"/>
    <property type="evidence" value="ECO:0007669"/>
    <property type="project" value="TreeGrafter"/>
</dbReference>
<feature type="region of interest" description="Disordered" evidence="5">
    <location>
        <begin position="259"/>
        <end position="303"/>
    </location>
</feature>
<evidence type="ECO:0000256" key="3">
    <source>
        <dbReference type="ARBA" id="ARBA00022833"/>
    </source>
</evidence>
<proteinExistence type="evidence at transcript level"/>
<dbReference type="Gene3D" id="3.30.160.60">
    <property type="entry name" value="Classic Zinc Finger"/>
    <property type="match status" value="2"/>
</dbReference>
<evidence type="ECO:0000256" key="5">
    <source>
        <dbReference type="SAM" id="MobiDB-lite"/>
    </source>
</evidence>
<dbReference type="EMBL" id="IACF01005326">
    <property type="protein sequence ID" value="LAB70912.1"/>
    <property type="molecule type" value="mRNA"/>
</dbReference>
<dbReference type="PANTHER" id="PTHR23235">
    <property type="entry name" value="KRUEPPEL-LIKE TRANSCRIPTION FACTOR"/>
    <property type="match status" value="1"/>
</dbReference>
<dbReference type="GO" id="GO:0008270">
    <property type="term" value="F:zinc ion binding"/>
    <property type="evidence" value="ECO:0007669"/>
    <property type="project" value="UniProtKB-KW"/>
</dbReference>
<name>A0A2P2IA73_9CRUS</name>
<feature type="chain" id="PRO_5015115854" evidence="6">
    <location>
        <begin position="19"/>
        <end position="324"/>
    </location>
</feature>
<dbReference type="InterPro" id="IPR013087">
    <property type="entry name" value="Znf_C2H2_type"/>
</dbReference>
<organism evidence="8">
    <name type="scientific">Hirondellea gigas</name>
    <dbReference type="NCBI Taxonomy" id="1518452"/>
    <lineage>
        <taxon>Eukaryota</taxon>
        <taxon>Metazoa</taxon>
        <taxon>Ecdysozoa</taxon>
        <taxon>Arthropoda</taxon>
        <taxon>Crustacea</taxon>
        <taxon>Multicrustacea</taxon>
        <taxon>Malacostraca</taxon>
        <taxon>Eumalacostraca</taxon>
        <taxon>Peracarida</taxon>
        <taxon>Amphipoda</taxon>
        <taxon>Amphilochidea</taxon>
        <taxon>Lysianassida</taxon>
        <taxon>Lysianassidira</taxon>
        <taxon>Lysianassoidea</taxon>
        <taxon>Lysianassidae</taxon>
        <taxon>Hirondellea</taxon>
    </lineage>
</organism>
<dbReference type="PROSITE" id="PS50157">
    <property type="entry name" value="ZINC_FINGER_C2H2_2"/>
    <property type="match status" value="1"/>
</dbReference>
<evidence type="ECO:0000313" key="8">
    <source>
        <dbReference type="EMBL" id="LAB70912.1"/>
    </source>
</evidence>
<dbReference type="PANTHER" id="PTHR23235:SF165">
    <property type="entry name" value="TRANSCRIPTION FACTOR BTD"/>
    <property type="match status" value="1"/>
</dbReference>
<evidence type="ECO:0000256" key="6">
    <source>
        <dbReference type="SAM" id="SignalP"/>
    </source>
</evidence>
<keyword evidence="1" id="KW-0479">Metal-binding</keyword>
<evidence type="ECO:0000259" key="7">
    <source>
        <dbReference type="PROSITE" id="PS50157"/>
    </source>
</evidence>
<evidence type="ECO:0000256" key="2">
    <source>
        <dbReference type="ARBA" id="ARBA00022771"/>
    </source>
</evidence>